<evidence type="ECO:0000313" key="2">
    <source>
        <dbReference type="EMBL" id="SOC52166.1"/>
    </source>
</evidence>
<protein>
    <submittedName>
        <fullName evidence="2">Uncharacterized protein</fullName>
    </submittedName>
</protein>
<name>A0A285VGB8_9MICO</name>
<proteinExistence type="predicted"/>
<feature type="compositionally biased region" description="Basic and acidic residues" evidence="1">
    <location>
        <begin position="194"/>
        <end position="205"/>
    </location>
</feature>
<dbReference type="EMBL" id="OBQK01000001">
    <property type="protein sequence ID" value="SOC52166.1"/>
    <property type="molecule type" value="Genomic_DNA"/>
</dbReference>
<dbReference type="Proteomes" id="UP000219688">
    <property type="component" value="Unassembled WGS sequence"/>
</dbReference>
<feature type="compositionally biased region" description="Pro residues" evidence="1">
    <location>
        <begin position="182"/>
        <end position="193"/>
    </location>
</feature>
<evidence type="ECO:0000313" key="3">
    <source>
        <dbReference type="Proteomes" id="UP000219688"/>
    </source>
</evidence>
<reference evidence="3" key="1">
    <citation type="submission" date="2017-08" db="EMBL/GenBank/DDBJ databases">
        <authorList>
            <person name="Varghese N."/>
            <person name="Submissions S."/>
        </authorList>
    </citation>
    <scope>NUCLEOTIDE SEQUENCE [LARGE SCALE GENOMIC DNA]</scope>
    <source>
        <strain evidence="3">USBA17B2</strain>
    </source>
</reference>
<keyword evidence="3" id="KW-1185">Reference proteome</keyword>
<gene>
    <name evidence="2" type="ORF">SAMN05421879_101436</name>
</gene>
<dbReference type="AlphaFoldDB" id="A0A285VGB8"/>
<feature type="region of interest" description="Disordered" evidence="1">
    <location>
        <begin position="172"/>
        <end position="205"/>
    </location>
</feature>
<sequence>MPDTGDRDSLPTSQDLRRTLDDHAPLLDGPALPDVVRVRVRRAVRTTADLLDVSQDGATLHDGVREAAARSIAWLAESVGAYTRLPPSFAHSHALEDRHAPLLELVDHLDLLGLTLDRVYDACARGAEDDLRTQLDLLRDTFAGHTDPTDIVGRTDITPDQLDHATVERKGLEVGEDGIPRLPVPEQPASPPPGHDHDLESKVTT</sequence>
<organism evidence="2 3">
    <name type="scientific">Ornithinimicrobium cerasi</name>
    <dbReference type="NCBI Taxonomy" id="2248773"/>
    <lineage>
        <taxon>Bacteria</taxon>
        <taxon>Bacillati</taxon>
        <taxon>Actinomycetota</taxon>
        <taxon>Actinomycetes</taxon>
        <taxon>Micrococcales</taxon>
        <taxon>Ornithinimicrobiaceae</taxon>
        <taxon>Ornithinimicrobium</taxon>
    </lineage>
</organism>
<accession>A0A285VGB8</accession>
<evidence type="ECO:0000256" key="1">
    <source>
        <dbReference type="SAM" id="MobiDB-lite"/>
    </source>
</evidence>
<dbReference type="RefSeq" id="WP_097186623.1">
    <property type="nucleotide sequence ID" value="NZ_OBQK01000001.1"/>
</dbReference>